<dbReference type="CDD" id="cd02440">
    <property type="entry name" value="AdoMet_MTases"/>
    <property type="match status" value="1"/>
</dbReference>
<evidence type="ECO:0000313" key="3">
    <source>
        <dbReference type="Proteomes" id="UP000614047"/>
    </source>
</evidence>
<dbReference type="GO" id="GO:0032259">
    <property type="term" value="P:methylation"/>
    <property type="evidence" value="ECO:0007669"/>
    <property type="project" value="UniProtKB-KW"/>
</dbReference>
<keyword evidence="3" id="KW-1185">Reference proteome</keyword>
<dbReference type="EMBL" id="JADOUA010000001">
    <property type="protein sequence ID" value="MBG6091508.1"/>
    <property type="molecule type" value="Genomic_DNA"/>
</dbReference>
<dbReference type="InterPro" id="IPR050447">
    <property type="entry name" value="Erg6_SMT_methyltransf"/>
</dbReference>
<sequence length="299" mass="31637">MSRTIRHPAALGDPAVPLPATAGDAYGHLAPLISRYWGPDMHYGLWDGPDDDAPFPVATERLTAMVIERLGVTRADRVLDVGCGNGRPAAEIARRYEARVVGVDIDPAALARAREHAHARGVGHRVMFLACGGPAVPFADGAFQAALAFESTPHFDLGPLFAELSRVLAPGGRLVVETPCLAGRGRPDPAVDAYLRMLGGRSLETVETHRRHARRHGLSLVDAEDITGRVAPSFHRLAAVLRAHRDELAGRYGPGRADALLGIFDAWAAARGVQASIMTFAKTGGGHACRPGARGGGRG</sequence>
<dbReference type="Pfam" id="PF13649">
    <property type="entry name" value="Methyltransf_25"/>
    <property type="match status" value="1"/>
</dbReference>
<comment type="caution">
    <text evidence="2">The sequence shown here is derived from an EMBL/GenBank/DDBJ whole genome shotgun (WGS) entry which is preliminary data.</text>
</comment>
<dbReference type="GO" id="GO:0008168">
    <property type="term" value="F:methyltransferase activity"/>
    <property type="evidence" value="ECO:0007669"/>
    <property type="project" value="UniProtKB-KW"/>
</dbReference>
<dbReference type="PANTHER" id="PTHR44068:SF11">
    <property type="entry name" value="GERANYL DIPHOSPHATE 2-C-METHYLTRANSFERASE"/>
    <property type="match status" value="1"/>
</dbReference>
<evidence type="ECO:0000259" key="1">
    <source>
        <dbReference type="Pfam" id="PF13649"/>
    </source>
</evidence>
<name>A0A931DRS2_9ACTN</name>
<dbReference type="InterPro" id="IPR029063">
    <property type="entry name" value="SAM-dependent_MTases_sf"/>
</dbReference>
<protein>
    <submittedName>
        <fullName evidence="2">SAM-dependent methyltransferase</fullName>
    </submittedName>
</protein>
<dbReference type="RefSeq" id="WP_197013809.1">
    <property type="nucleotide sequence ID" value="NZ_BAABES010000019.1"/>
</dbReference>
<dbReference type="SUPFAM" id="SSF53335">
    <property type="entry name" value="S-adenosyl-L-methionine-dependent methyltransferases"/>
    <property type="match status" value="1"/>
</dbReference>
<proteinExistence type="predicted"/>
<dbReference type="InterPro" id="IPR041698">
    <property type="entry name" value="Methyltransf_25"/>
</dbReference>
<gene>
    <name evidence="2" type="ORF">IW256_005621</name>
</gene>
<dbReference type="PANTHER" id="PTHR44068">
    <property type="entry name" value="ZGC:194242"/>
    <property type="match status" value="1"/>
</dbReference>
<reference evidence="2" key="1">
    <citation type="submission" date="2020-11" db="EMBL/GenBank/DDBJ databases">
        <title>Sequencing the genomes of 1000 actinobacteria strains.</title>
        <authorList>
            <person name="Klenk H.-P."/>
        </authorList>
    </citation>
    <scope>NUCLEOTIDE SEQUENCE</scope>
    <source>
        <strain evidence="2">DSM 43175</strain>
    </source>
</reference>
<keyword evidence="2" id="KW-0808">Transferase</keyword>
<accession>A0A931DRS2</accession>
<dbReference type="Gene3D" id="3.40.50.150">
    <property type="entry name" value="Vaccinia Virus protein VP39"/>
    <property type="match status" value="1"/>
</dbReference>
<dbReference type="Proteomes" id="UP000614047">
    <property type="component" value="Unassembled WGS sequence"/>
</dbReference>
<dbReference type="AlphaFoldDB" id="A0A931DRS2"/>
<evidence type="ECO:0000313" key="2">
    <source>
        <dbReference type="EMBL" id="MBG6091508.1"/>
    </source>
</evidence>
<feature type="domain" description="Methyltransferase" evidence="1">
    <location>
        <begin position="78"/>
        <end position="172"/>
    </location>
</feature>
<keyword evidence="2" id="KW-0489">Methyltransferase</keyword>
<organism evidence="2 3">
    <name type="scientific">Actinomadura viridis</name>
    <dbReference type="NCBI Taxonomy" id="58110"/>
    <lineage>
        <taxon>Bacteria</taxon>
        <taxon>Bacillati</taxon>
        <taxon>Actinomycetota</taxon>
        <taxon>Actinomycetes</taxon>
        <taxon>Streptosporangiales</taxon>
        <taxon>Thermomonosporaceae</taxon>
        <taxon>Actinomadura</taxon>
    </lineage>
</organism>